<dbReference type="Gene3D" id="3.40.50.300">
    <property type="entry name" value="P-loop containing nucleotide triphosphate hydrolases"/>
    <property type="match status" value="1"/>
</dbReference>
<dbReference type="SUPFAM" id="SSF52540">
    <property type="entry name" value="P-loop containing nucleoside triphosphate hydrolases"/>
    <property type="match status" value="1"/>
</dbReference>
<keyword evidence="1" id="KW-1133">Transmembrane helix</keyword>
<organism evidence="2 3">
    <name type="scientific">Kistimonas scapharcae</name>
    <dbReference type="NCBI Taxonomy" id="1036133"/>
    <lineage>
        <taxon>Bacteria</taxon>
        <taxon>Pseudomonadati</taxon>
        <taxon>Pseudomonadota</taxon>
        <taxon>Gammaproteobacteria</taxon>
        <taxon>Oceanospirillales</taxon>
        <taxon>Endozoicomonadaceae</taxon>
        <taxon>Kistimonas</taxon>
    </lineage>
</organism>
<protein>
    <recommendedName>
        <fullName evidence="4">Thymidylate kinase</fullName>
    </recommendedName>
</protein>
<dbReference type="EMBL" id="BAABFL010000338">
    <property type="protein sequence ID" value="GAA4649926.1"/>
    <property type="molecule type" value="Genomic_DNA"/>
</dbReference>
<evidence type="ECO:0000313" key="3">
    <source>
        <dbReference type="Proteomes" id="UP001500604"/>
    </source>
</evidence>
<reference evidence="3" key="1">
    <citation type="journal article" date="2019" name="Int. J. Syst. Evol. Microbiol.">
        <title>The Global Catalogue of Microorganisms (GCM) 10K type strain sequencing project: providing services to taxonomists for standard genome sequencing and annotation.</title>
        <authorList>
            <consortium name="The Broad Institute Genomics Platform"/>
            <consortium name="The Broad Institute Genome Sequencing Center for Infectious Disease"/>
            <person name="Wu L."/>
            <person name="Ma J."/>
        </authorList>
    </citation>
    <scope>NUCLEOTIDE SEQUENCE [LARGE SCALE GENOMIC DNA]</scope>
    <source>
        <strain evidence="3">JCM 17805</strain>
    </source>
</reference>
<evidence type="ECO:0000256" key="1">
    <source>
        <dbReference type="SAM" id="Phobius"/>
    </source>
</evidence>
<proteinExistence type="predicted"/>
<keyword evidence="1" id="KW-0472">Membrane</keyword>
<dbReference type="InterPro" id="IPR027417">
    <property type="entry name" value="P-loop_NTPase"/>
</dbReference>
<evidence type="ECO:0008006" key="4">
    <source>
        <dbReference type="Google" id="ProtNLM"/>
    </source>
</evidence>
<gene>
    <name evidence="2" type="ORF">GCM10023116_22080</name>
</gene>
<evidence type="ECO:0000313" key="2">
    <source>
        <dbReference type="EMBL" id="GAA4649926.1"/>
    </source>
</evidence>
<sequence length="191" mass="22132">MIICFLGPDGSGKTTVSNSVIDKFRDKFNGIQNYHLRTHFGVNKKNVLNVTNPHGQKARGWLISNIKLIYFLLDYCFGFIFLLKKDNLVIFDRYYHDLLVDPKRYRFGGNLHFARLLAKFVPEPDIYFVLIADSNLIQKRKKEVPLNETERQVNLYKDFAKNNKKAFLIDTGNDVNESVDNVTGIILNILE</sequence>
<name>A0ABP8V3U0_9GAMM</name>
<keyword evidence="3" id="KW-1185">Reference proteome</keyword>
<dbReference type="Proteomes" id="UP001500604">
    <property type="component" value="Unassembled WGS sequence"/>
</dbReference>
<feature type="transmembrane region" description="Helical" evidence="1">
    <location>
        <begin position="61"/>
        <end position="83"/>
    </location>
</feature>
<keyword evidence="1" id="KW-0812">Transmembrane</keyword>
<comment type="caution">
    <text evidence="2">The sequence shown here is derived from an EMBL/GenBank/DDBJ whole genome shotgun (WGS) entry which is preliminary data.</text>
</comment>
<accession>A0ABP8V3U0</accession>
<dbReference type="RefSeq" id="WP_345195966.1">
    <property type="nucleotide sequence ID" value="NZ_BAABFL010000338.1"/>
</dbReference>